<dbReference type="AlphaFoldDB" id="A0A2A2TGL0"/>
<organism evidence="1 2">
    <name type="scientific">Brunnivagina elsteri CCALA 953</name>
    <dbReference type="NCBI Taxonomy" id="987040"/>
    <lineage>
        <taxon>Bacteria</taxon>
        <taxon>Bacillati</taxon>
        <taxon>Cyanobacteriota</taxon>
        <taxon>Cyanophyceae</taxon>
        <taxon>Nostocales</taxon>
        <taxon>Calotrichaceae</taxon>
        <taxon>Brunnivagina</taxon>
    </lineage>
</organism>
<dbReference type="EMBL" id="NTFS01000191">
    <property type="protein sequence ID" value="PAX52880.1"/>
    <property type="molecule type" value="Genomic_DNA"/>
</dbReference>
<name>A0A2A2TGL0_9CYAN</name>
<evidence type="ECO:0000313" key="1">
    <source>
        <dbReference type="EMBL" id="PAX52880.1"/>
    </source>
</evidence>
<comment type="caution">
    <text evidence="1">The sequence shown here is derived from an EMBL/GenBank/DDBJ whole genome shotgun (WGS) entry which is preliminary data.</text>
</comment>
<dbReference type="Proteomes" id="UP000218238">
    <property type="component" value="Unassembled WGS sequence"/>
</dbReference>
<sequence length="196" mass="23015">MGINDAVIIKKTFILIVDNYSIAGHYYHNLEHIERVLKIIKLLQKDTNFSPSIQLAAWFHDIIYDSQAKDNEERSAEYGRRLLISLNIDDEIIDNTCRLILNTKYHKAEINDFDSHVLLDADLSILGSNLEEYHNYSKAIRQEYAWVPDEKYIAGRKAVLESFLQRRIFFTDELFNRLEFAARENIQAEIDFLSQQ</sequence>
<proteinExistence type="predicted"/>
<protein>
    <recommendedName>
        <fullName evidence="3">HD domain-containing protein</fullName>
    </recommendedName>
</protein>
<dbReference type="InterPro" id="IPR009218">
    <property type="entry name" value="HD_phosphohydro"/>
</dbReference>
<dbReference type="PANTHER" id="PTHR21174">
    <property type="match status" value="1"/>
</dbReference>
<dbReference type="Gene3D" id="1.10.3210.10">
    <property type="entry name" value="Hypothetical protein af1432"/>
    <property type="match status" value="1"/>
</dbReference>
<dbReference type="PIRSF" id="PIRSF035170">
    <property type="entry name" value="HD_phosphohydro"/>
    <property type="match status" value="1"/>
</dbReference>
<accession>A0A2A2TGL0</accession>
<gene>
    <name evidence="1" type="ORF">CK510_16915</name>
</gene>
<dbReference type="OrthoDB" id="9808993at2"/>
<evidence type="ECO:0000313" key="2">
    <source>
        <dbReference type="Proteomes" id="UP000218238"/>
    </source>
</evidence>
<keyword evidence="2" id="KW-1185">Reference proteome</keyword>
<dbReference type="SUPFAM" id="SSF109604">
    <property type="entry name" value="HD-domain/PDEase-like"/>
    <property type="match status" value="1"/>
</dbReference>
<evidence type="ECO:0008006" key="3">
    <source>
        <dbReference type="Google" id="ProtNLM"/>
    </source>
</evidence>
<dbReference type="PANTHER" id="PTHR21174:SF0">
    <property type="entry name" value="HD PHOSPHOHYDROLASE FAMILY PROTEIN-RELATED"/>
    <property type="match status" value="1"/>
</dbReference>
<reference evidence="1 2" key="1">
    <citation type="submission" date="2017-08" db="EMBL/GenBank/DDBJ databases">
        <title>Draft genome sequence of filamentous cyanobacterium Calothrix elsteri CCALA 953.</title>
        <authorList>
            <person name="Gagunashvili A.N."/>
            <person name="Elster J."/>
            <person name="Andresson O.S."/>
        </authorList>
    </citation>
    <scope>NUCLEOTIDE SEQUENCE [LARGE SCALE GENOMIC DNA]</scope>
    <source>
        <strain evidence="1 2">CCALA 953</strain>
    </source>
</reference>